<dbReference type="Pfam" id="PF01529">
    <property type="entry name" value="DHHC"/>
    <property type="match status" value="1"/>
</dbReference>
<accession>A0A3R7MRW9</accession>
<evidence type="ECO:0000256" key="5">
    <source>
        <dbReference type="ARBA" id="ARBA00023136"/>
    </source>
</evidence>
<dbReference type="PROSITE" id="PS50216">
    <property type="entry name" value="DHHC"/>
    <property type="match status" value="1"/>
</dbReference>
<feature type="transmembrane region" description="Helical" evidence="7">
    <location>
        <begin position="38"/>
        <end position="67"/>
    </location>
</feature>
<comment type="caution">
    <text evidence="9">The sequence shown here is derived from an EMBL/GenBank/DDBJ whole genome shotgun (WGS) entry which is preliminary data.</text>
</comment>
<dbReference type="InterPro" id="IPR001594">
    <property type="entry name" value="Palmitoyltrfase_DHHC"/>
</dbReference>
<dbReference type="GO" id="GO:0019706">
    <property type="term" value="F:protein-cysteine S-palmitoyltransferase activity"/>
    <property type="evidence" value="ECO:0007669"/>
    <property type="project" value="UniProtKB-EC"/>
</dbReference>
<evidence type="ECO:0000256" key="6">
    <source>
        <dbReference type="ARBA" id="ARBA00023315"/>
    </source>
</evidence>
<dbReference type="GeneID" id="40325546"/>
<sequence>MAEQDPRANRREAIFPIIGSTLTMLNLHSHTPKGCGDVFCMCAAYLLPCIILLLILLLMVGFNAYFITLSLELNVNWRIGAAVVAMVFGNAASAVLLWAFLGVTLTGAGYVPPIPWKYPPRYVGDRSDFQPSVLAPIEGFNPNSVTQLNYMNRLRYCVPCDQFKPDNAYHCAFCSRCTYEFDHHCPVMNNCIGRNNYKLFVTFLVYAGIVGFLNGGLLLIAIFVLEVGDYNILWLMLPIIMVMVAAPPFCFGLLHVWWVYHGESTMSRHVASFNRERSRQPTRQQLERRRRAHWDAVLGTDRRWWRMILPLKPRWLASEETV</sequence>
<dbReference type="RefSeq" id="XP_029241449.1">
    <property type="nucleotide sequence ID" value="XM_029378647.1"/>
</dbReference>
<comment type="catalytic activity">
    <reaction evidence="7">
        <text>L-cysteinyl-[protein] + hexadecanoyl-CoA = S-hexadecanoyl-L-cysteinyl-[protein] + CoA</text>
        <dbReference type="Rhea" id="RHEA:36683"/>
        <dbReference type="Rhea" id="RHEA-COMP:10131"/>
        <dbReference type="Rhea" id="RHEA-COMP:11032"/>
        <dbReference type="ChEBI" id="CHEBI:29950"/>
        <dbReference type="ChEBI" id="CHEBI:57287"/>
        <dbReference type="ChEBI" id="CHEBI:57379"/>
        <dbReference type="ChEBI" id="CHEBI:74151"/>
        <dbReference type="EC" id="2.3.1.225"/>
    </reaction>
</comment>
<dbReference type="EMBL" id="MKGL01000034">
    <property type="protein sequence ID" value="RNF10270.1"/>
    <property type="molecule type" value="Genomic_DNA"/>
</dbReference>
<dbReference type="GO" id="GO:0016020">
    <property type="term" value="C:membrane"/>
    <property type="evidence" value="ECO:0007669"/>
    <property type="project" value="UniProtKB-SubCell"/>
</dbReference>
<organism evidence="9 10">
    <name type="scientific">Trypanosoma rangeli</name>
    <dbReference type="NCBI Taxonomy" id="5698"/>
    <lineage>
        <taxon>Eukaryota</taxon>
        <taxon>Discoba</taxon>
        <taxon>Euglenozoa</taxon>
        <taxon>Kinetoplastea</taxon>
        <taxon>Metakinetoplastina</taxon>
        <taxon>Trypanosomatida</taxon>
        <taxon>Trypanosomatidae</taxon>
        <taxon>Trypanosoma</taxon>
        <taxon>Herpetosoma</taxon>
    </lineage>
</organism>
<evidence type="ECO:0000256" key="1">
    <source>
        <dbReference type="ARBA" id="ARBA00004141"/>
    </source>
</evidence>
<dbReference type="VEuPathDB" id="TriTrypDB:TRSC58_02122"/>
<protein>
    <recommendedName>
        <fullName evidence="7">Palmitoyltransferase</fullName>
        <ecNumber evidence="7">2.3.1.225</ecNumber>
    </recommendedName>
</protein>
<dbReference type="PANTHER" id="PTHR12246">
    <property type="entry name" value="PALMITOYLTRANSFERASE ZDHHC16"/>
    <property type="match status" value="1"/>
</dbReference>
<feature type="transmembrane region" description="Helical" evidence="7">
    <location>
        <begin position="203"/>
        <end position="225"/>
    </location>
</feature>
<evidence type="ECO:0000313" key="10">
    <source>
        <dbReference type="Proteomes" id="UP000283634"/>
    </source>
</evidence>
<evidence type="ECO:0000256" key="7">
    <source>
        <dbReference type="RuleBase" id="RU079119"/>
    </source>
</evidence>
<proteinExistence type="inferred from homology"/>
<keyword evidence="4 7" id="KW-1133">Transmembrane helix</keyword>
<comment type="similarity">
    <text evidence="7">Belongs to the DHHC palmitoyltransferase family.</text>
</comment>
<reference evidence="9 10" key="1">
    <citation type="journal article" date="2018" name="BMC Genomics">
        <title>Genomic comparison of Trypanosoma conorhini and Trypanosoma rangeli to Trypanosoma cruzi strains of high and low virulence.</title>
        <authorList>
            <person name="Bradwell K.R."/>
            <person name="Koparde V.N."/>
            <person name="Matveyev A.V."/>
            <person name="Serrano M.G."/>
            <person name="Alves J.M."/>
            <person name="Parikh H."/>
            <person name="Huang B."/>
            <person name="Lee V."/>
            <person name="Espinosa-Alvarez O."/>
            <person name="Ortiz P.A."/>
            <person name="Costa-Martins A.G."/>
            <person name="Teixeira M.M."/>
            <person name="Buck G.A."/>
        </authorList>
    </citation>
    <scope>NUCLEOTIDE SEQUENCE [LARGE SCALE GENOMIC DNA]</scope>
    <source>
        <strain evidence="9 10">AM80</strain>
    </source>
</reference>
<dbReference type="EC" id="2.3.1.225" evidence="7"/>
<keyword evidence="5 7" id="KW-0472">Membrane</keyword>
<dbReference type="OMA" id="VLNNCIG"/>
<feature type="domain" description="Palmitoyltransferase DHHC" evidence="8">
    <location>
        <begin position="152"/>
        <end position="265"/>
    </location>
</feature>
<evidence type="ECO:0000256" key="2">
    <source>
        <dbReference type="ARBA" id="ARBA00022679"/>
    </source>
</evidence>
<keyword evidence="6 7" id="KW-0012">Acyltransferase</keyword>
<dbReference type="AlphaFoldDB" id="A0A3R7MRW9"/>
<evidence type="ECO:0000256" key="3">
    <source>
        <dbReference type="ARBA" id="ARBA00022692"/>
    </source>
</evidence>
<keyword evidence="3 7" id="KW-0812">Transmembrane</keyword>
<comment type="domain">
    <text evidence="7">The DHHC domain is required for palmitoyltransferase activity.</text>
</comment>
<evidence type="ECO:0000259" key="8">
    <source>
        <dbReference type="Pfam" id="PF01529"/>
    </source>
</evidence>
<comment type="subcellular location">
    <subcellularLocation>
        <location evidence="1">Membrane</location>
        <topology evidence="1">Multi-pass membrane protein</topology>
    </subcellularLocation>
</comment>
<name>A0A3R7MRW9_TRYRA</name>
<dbReference type="OrthoDB" id="331948at2759"/>
<evidence type="ECO:0000256" key="4">
    <source>
        <dbReference type="ARBA" id="ARBA00022989"/>
    </source>
</evidence>
<dbReference type="InterPro" id="IPR039859">
    <property type="entry name" value="PFA4/ZDH16/20/ERF2-like"/>
</dbReference>
<evidence type="ECO:0000313" key="9">
    <source>
        <dbReference type="EMBL" id="RNF10270.1"/>
    </source>
</evidence>
<dbReference type="Proteomes" id="UP000283634">
    <property type="component" value="Unassembled WGS sequence"/>
</dbReference>
<gene>
    <name evidence="9" type="ORF">TraAM80_01613</name>
</gene>
<feature type="transmembrane region" description="Helical" evidence="7">
    <location>
        <begin position="231"/>
        <end position="260"/>
    </location>
</feature>
<keyword evidence="2 7" id="KW-0808">Transferase</keyword>
<keyword evidence="10" id="KW-1185">Reference proteome</keyword>
<feature type="transmembrane region" description="Helical" evidence="7">
    <location>
        <begin position="79"/>
        <end position="111"/>
    </location>
</feature>